<sequence>MPFTAPQAAGTPFIANLAHDPNYKSHFPRPIFEITRVEGFEQDGGILVPDLHDKVDNGEIKVHALIKLNAYYLEAYKGKRFIAVEDLEVLSPQVQHLEIDRSNGEIKAPNAVNPSNEAHVSTLALKREGVYDMKERVMLGDIGSLRDHYLVVVVGKRRDKAMGKQDYYLWDSSSPIIGGKLRKTVLSVWRCLRKDFHPNPGTIVALRGVTKLNTYEEHPTEPKMTYTYNMGHLNAWKSTVPKGSPWFLIDPTQVEGYDELRVAWEEQQYDLIDFGGDVIIQEMSLIGDL</sequence>
<dbReference type="Proteomes" id="UP001447188">
    <property type="component" value="Unassembled WGS sequence"/>
</dbReference>
<accession>A0ABR3GC17</accession>
<evidence type="ECO:0000313" key="1">
    <source>
        <dbReference type="EMBL" id="KAL0633504.1"/>
    </source>
</evidence>
<organism evidence="1 2">
    <name type="scientific">Discina gigas</name>
    <dbReference type="NCBI Taxonomy" id="1032678"/>
    <lineage>
        <taxon>Eukaryota</taxon>
        <taxon>Fungi</taxon>
        <taxon>Dikarya</taxon>
        <taxon>Ascomycota</taxon>
        <taxon>Pezizomycotina</taxon>
        <taxon>Pezizomycetes</taxon>
        <taxon>Pezizales</taxon>
        <taxon>Discinaceae</taxon>
        <taxon>Discina</taxon>
    </lineage>
</organism>
<name>A0ABR3GC17_9PEZI</name>
<comment type="caution">
    <text evidence="1">The sequence shown here is derived from an EMBL/GenBank/DDBJ whole genome shotgun (WGS) entry which is preliminary data.</text>
</comment>
<reference evidence="1 2" key="1">
    <citation type="submission" date="2024-02" db="EMBL/GenBank/DDBJ databases">
        <title>Discinaceae phylogenomics.</title>
        <authorList>
            <person name="Dirks A.C."/>
            <person name="James T.Y."/>
        </authorList>
    </citation>
    <scope>NUCLEOTIDE SEQUENCE [LARGE SCALE GENOMIC DNA]</scope>
    <source>
        <strain evidence="1 2">ACD0624</strain>
    </source>
</reference>
<keyword evidence="2" id="KW-1185">Reference proteome</keyword>
<gene>
    <name evidence="1" type="ORF">Q9L58_007611</name>
</gene>
<dbReference type="EMBL" id="JBBBZM010000123">
    <property type="protein sequence ID" value="KAL0633504.1"/>
    <property type="molecule type" value="Genomic_DNA"/>
</dbReference>
<protein>
    <submittedName>
        <fullName evidence="1">Uncharacterized protein</fullName>
    </submittedName>
</protein>
<proteinExistence type="predicted"/>
<evidence type="ECO:0000313" key="2">
    <source>
        <dbReference type="Proteomes" id="UP001447188"/>
    </source>
</evidence>